<dbReference type="EMBL" id="BSDI01000051">
    <property type="protein sequence ID" value="GLI01870.1"/>
    <property type="molecule type" value="Genomic_DNA"/>
</dbReference>
<gene>
    <name evidence="1" type="ORF">Pa4123_71470</name>
</gene>
<dbReference type="Pfam" id="PF07366">
    <property type="entry name" value="SnoaL"/>
    <property type="match status" value="1"/>
</dbReference>
<dbReference type="PANTHER" id="PTHR38436:SF1">
    <property type="entry name" value="ESTER CYCLASE"/>
    <property type="match status" value="1"/>
</dbReference>
<dbReference type="Proteomes" id="UP001144280">
    <property type="component" value="Unassembled WGS sequence"/>
</dbReference>
<evidence type="ECO:0008006" key="3">
    <source>
        <dbReference type="Google" id="ProtNLM"/>
    </source>
</evidence>
<keyword evidence="2" id="KW-1185">Reference proteome</keyword>
<comment type="caution">
    <text evidence="1">The sequence shown here is derived from an EMBL/GenBank/DDBJ whole genome shotgun (WGS) entry which is preliminary data.</text>
</comment>
<proteinExistence type="predicted"/>
<dbReference type="SUPFAM" id="SSF54427">
    <property type="entry name" value="NTF2-like"/>
    <property type="match status" value="1"/>
</dbReference>
<accession>A0ABQ5R656</accession>
<evidence type="ECO:0000313" key="2">
    <source>
        <dbReference type="Proteomes" id="UP001144280"/>
    </source>
</evidence>
<dbReference type="InterPro" id="IPR032710">
    <property type="entry name" value="NTF2-like_dom_sf"/>
</dbReference>
<protein>
    <recommendedName>
        <fullName evidence="3">Ester cyclase</fullName>
    </recommendedName>
</protein>
<dbReference type="RefSeq" id="WP_281903258.1">
    <property type="nucleotide sequence ID" value="NZ_BSDI01000051.1"/>
</dbReference>
<dbReference type="InterPro" id="IPR009959">
    <property type="entry name" value="Cyclase_SnoaL-like"/>
</dbReference>
<dbReference type="Gene3D" id="3.10.450.50">
    <property type="match status" value="1"/>
</dbReference>
<organism evidence="1 2">
    <name type="scientific">Phytohabitans aurantiacus</name>
    <dbReference type="NCBI Taxonomy" id="3016789"/>
    <lineage>
        <taxon>Bacteria</taxon>
        <taxon>Bacillati</taxon>
        <taxon>Actinomycetota</taxon>
        <taxon>Actinomycetes</taxon>
        <taxon>Micromonosporales</taxon>
        <taxon>Micromonosporaceae</taxon>
    </lineage>
</organism>
<dbReference type="PANTHER" id="PTHR38436">
    <property type="entry name" value="POLYKETIDE CYCLASE SNOAL-LIKE DOMAIN"/>
    <property type="match status" value="1"/>
</dbReference>
<reference evidence="1" key="1">
    <citation type="submission" date="2022-12" db="EMBL/GenBank/DDBJ databases">
        <title>New Phytohabitans aurantiacus sp. RD004123 nov., an actinomycete isolated from soil.</title>
        <authorList>
            <person name="Triningsih D.W."/>
            <person name="Harunari E."/>
            <person name="Igarashi Y."/>
        </authorList>
    </citation>
    <scope>NUCLEOTIDE SEQUENCE</scope>
    <source>
        <strain evidence="1">RD004123</strain>
    </source>
</reference>
<sequence length="234" mass="27027">MTFVQIIDCKTDRVDDMNRLLDKWVEQTHGKRTATHATVATDRADKHHVIEIVEFPSYEEAMRQSNLPETNRIFEEMVALCDMPPTFTDLDVVRDEQLNKMVCRRFFDVISTGEFDALEQVLDSGYREFDPNNEEQNTSIDMARAEVQMYHAAFSDFRFTLDDQIAEGDKVCNRWTWTGTHTGEFIGIAPTKRKVTMTGTTIHRLENGMIQEAWWSYDFLGALRQIGAVDMPQG</sequence>
<name>A0ABQ5R656_9ACTN</name>
<evidence type="ECO:0000313" key="1">
    <source>
        <dbReference type="EMBL" id="GLI01870.1"/>
    </source>
</evidence>